<evidence type="ECO:0000256" key="2">
    <source>
        <dbReference type="ARBA" id="ARBA00022723"/>
    </source>
</evidence>
<dbReference type="GO" id="GO:0001193">
    <property type="term" value="P:maintenance of transcriptional fidelity during transcription elongation by RNA polymerase II"/>
    <property type="evidence" value="ECO:0007669"/>
    <property type="project" value="TreeGrafter"/>
</dbReference>
<organism evidence="11 12">
    <name type="scientific">Capsaspora owczarzaki (strain ATCC 30864)</name>
    <dbReference type="NCBI Taxonomy" id="595528"/>
    <lineage>
        <taxon>Eukaryota</taxon>
        <taxon>Filasterea</taxon>
        <taxon>Capsaspora</taxon>
    </lineage>
</organism>
<keyword evidence="12" id="KW-1185">Reference proteome</keyword>
<dbReference type="OrthoDB" id="282270at2759"/>
<evidence type="ECO:0000256" key="3">
    <source>
        <dbReference type="ARBA" id="ARBA00022771"/>
    </source>
</evidence>
<dbReference type="Pfam" id="PF01096">
    <property type="entry name" value="Zn_ribbon_TFIIS"/>
    <property type="match status" value="1"/>
</dbReference>
<dbReference type="Gene3D" id="2.20.25.10">
    <property type="match status" value="2"/>
</dbReference>
<feature type="binding site" evidence="7">
    <location>
        <position position="27"/>
    </location>
    <ligand>
        <name>Zn(2+)</name>
        <dbReference type="ChEBI" id="CHEBI:29105"/>
        <label>1</label>
    </ligand>
</feature>
<gene>
    <name evidence="11" type="ORF">CAOG_007910</name>
</gene>
<keyword evidence="6 9" id="KW-0240">DNA-directed RNA polymerase</keyword>
<dbReference type="InterPro" id="IPR034012">
    <property type="entry name" value="Zn_ribbon_RPB9_C"/>
</dbReference>
<dbReference type="GO" id="GO:0003676">
    <property type="term" value="F:nucleic acid binding"/>
    <property type="evidence" value="ECO:0007669"/>
    <property type="project" value="InterPro"/>
</dbReference>
<keyword evidence="2 7" id="KW-0479">Metal-binding</keyword>
<dbReference type="SMART" id="SM00440">
    <property type="entry name" value="ZnF_C2C2"/>
    <property type="match status" value="1"/>
</dbReference>
<dbReference type="Proteomes" id="UP000008743">
    <property type="component" value="Unassembled WGS sequence"/>
</dbReference>
<dbReference type="GO" id="GO:0008270">
    <property type="term" value="F:zinc ion binding"/>
    <property type="evidence" value="ECO:0007669"/>
    <property type="project" value="UniProtKB-KW"/>
</dbReference>
<evidence type="ECO:0000313" key="11">
    <source>
        <dbReference type="EMBL" id="KJE97816.1"/>
    </source>
</evidence>
<dbReference type="GO" id="GO:0006283">
    <property type="term" value="P:transcription-coupled nucleotide-excision repair"/>
    <property type="evidence" value="ECO:0007669"/>
    <property type="project" value="TreeGrafter"/>
</dbReference>
<dbReference type="EMBL" id="KE346375">
    <property type="protein sequence ID" value="KJE97816.1"/>
    <property type="molecule type" value="Genomic_DNA"/>
</dbReference>
<comment type="function">
    <text evidence="6">DNA-dependent RNA polymerase catalyzes the transcription of DNA into RNA using the four ribonucleoside triphosphates as substrates.</text>
</comment>
<dbReference type="PANTHER" id="PTHR11239:SF1">
    <property type="entry name" value="DNA-DIRECTED RNA POLYMERASE II SUBUNIT RPB9"/>
    <property type="match status" value="1"/>
</dbReference>
<feature type="domain" description="TFIIS-type" evidence="10">
    <location>
        <begin position="68"/>
        <end position="108"/>
    </location>
</feature>
<keyword evidence="6 9" id="KW-0804">Transcription</keyword>
<feature type="binding site" evidence="7">
    <location>
        <position position="72"/>
    </location>
    <ligand>
        <name>Zn(2+)</name>
        <dbReference type="ChEBI" id="CHEBI:29105"/>
        <label>2</label>
    </ligand>
</feature>
<dbReference type="PhylomeDB" id="A0A0D2US74"/>
<keyword evidence="5 6" id="KW-0539">Nucleus</keyword>
<dbReference type="InterPro" id="IPR012164">
    <property type="entry name" value="Rpa12/Rpb9/Rpc10/TFS"/>
</dbReference>
<dbReference type="GO" id="GO:0003899">
    <property type="term" value="F:DNA-directed RNA polymerase activity"/>
    <property type="evidence" value="ECO:0007669"/>
    <property type="project" value="InterPro"/>
</dbReference>
<comment type="subcellular location">
    <subcellularLocation>
        <location evidence="1">Nucleus</location>
        <location evidence="1">Nucleolus</location>
    </subcellularLocation>
</comment>
<dbReference type="Pfam" id="PF02150">
    <property type="entry name" value="Zn_ribbon_RPB9"/>
    <property type="match status" value="1"/>
</dbReference>
<dbReference type="InParanoid" id="A0A0D2US74"/>
<evidence type="ECO:0000313" key="12">
    <source>
        <dbReference type="Proteomes" id="UP000008743"/>
    </source>
</evidence>
<accession>A0A0D2US74</accession>
<feature type="binding site" evidence="7">
    <location>
        <position position="100"/>
    </location>
    <ligand>
        <name>Zn(2+)</name>
        <dbReference type="ChEBI" id="CHEBI:29105"/>
        <label>2</label>
    </ligand>
</feature>
<evidence type="ECO:0000259" key="10">
    <source>
        <dbReference type="PROSITE" id="PS51133"/>
    </source>
</evidence>
<dbReference type="CDD" id="cd10508">
    <property type="entry name" value="Zn-ribbon_RPB9"/>
    <property type="match status" value="1"/>
</dbReference>
<feature type="binding site" evidence="7">
    <location>
        <position position="75"/>
    </location>
    <ligand>
        <name>Zn(2+)</name>
        <dbReference type="ChEBI" id="CHEBI:29105"/>
        <label>2</label>
    </ligand>
</feature>
<evidence type="ECO:0000256" key="5">
    <source>
        <dbReference type="ARBA" id="ARBA00023242"/>
    </source>
</evidence>
<reference evidence="12" key="1">
    <citation type="submission" date="2011-02" db="EMBL/GenBank/DDBJ databases">
        <title>The Genome Sequence of Capsaspora owczarzaki ATCC 30864.</title>
        <authorList>
            <person name="Russ C."/>
            <person name="Cuomo C."/>
            <person name="Burger G."/>
            <person name="Gray M.W."/>
            <person name="Holland P.W.H."/>
            <person name="King N."/>
            <person name="Lang F.B.F."/>
            <person name="Roger A.J."/>
            <person name="Ruiz-Trillo I."/>
            <person name="Young S.K."/>
            <person name="Zeng Q."/>
            <person name="Gargeya S."/>
            <person name="Alvarado L."/>
            <person name="Berlin A."/>
            <person name="Chapman S.B."/>
            <person name="Chen Z."/>
            <person name="Freedman E."/>
            <person name="Gellesch M."/>
            <person name="Goldberg J."/>
            <person name="Griggs A."/>
            <person name="Gujja S."/>
            <person name="Heilman E."/>
            <person name="Heiman D."/>
            <person name="Howarth C."/>
            <person name="Mehta T."/>
            <person name="Neiman D."/>
            <person name="Pearson M."/>
            <person name="Roberts A."/>
            <person name="Saif S."/>
            <person name="Shea T."/>
            <person name="Shenoy N."/>
            <person name="Sisk P."/>
            <person name="Stolte C."/>
            <person name="Sykes S."/>
            <person name="White J."/>
            <person name="Yandava C."/>
            <person name="Haas B."/>
            <person name="Nusbaum C."/>
            <person name="Birren B."/>
        </authorList>
    </citation>
    <scope>NUCLEOTIDE SEQUENCE</scope>
    <source>
        <strain evidence="12">ATCC 30864</strain>
    </source>
</reference>
<feature type="binding site" evidence="7">
    <location>
        <position position="24"/>
    </location>
    <ligand>
        <name>Zn(2+)</name>
        <dbReference type="ChEBI" id="CHEBI:29105"/>
        <label>1</label>
    </ligand>
</feature>
<name>A0A0D2US74_CAPO3</name>
<keyword evidence="4 7" id="KW-0862">Zinc</keyword>
<dbReference type="AlphaFoldDB" id="A0A0D2US74"/>
<dbReference type="STRING" id="595528.A0A0D2US74"/>
<evidence type="ECO:0000256" key="9">
    <source>
        <dbReference type="RuleBase" id="RU003474"/>
    </source>
</evidence>
<dbReference type="GO" id="GO:0005665">
    <property type="term" value="C:RNA polymerase II, core complex"/>
    <property type="evidence" value="ECO:0007669"/>
    <property type="project" value="TreeGrafter"/>
</dbReference>
<evidence type="ECO:0000256" key="7">
    <source>
        <dbReference type="PIRSR" id="PIRSR005586-1"/>
    </source>
</evidence>
<dbReference type="PANTHER" id="PTHR11239">
    <property type="entry name" value="DNA-DIRECTED RNA POLYMERASE"/>
    <property type="match status" value="1"/>
</dbReference>
<dbReference type="OMA" id="DTSMVLF"/>
<feature type="binding site" evidence="7">
    <location>
        <position position="103"/>
    </location>
    <ligand>
        <name>Zn(2+)</name>
        <dbReference type="ChEBI" id="CHEBI:29105"/>
        <label>2</label>
    </ligand>
</feature>
<dbReference type="GO" id="GO:0005730">
    <property type="term" value="C:nucleolus"/>
    <property type="evidence" value="ECO:0007669"/>
    <property type="project" value="UniProtKB-SubCell"/>
</dbReference>
<dbReference type="PROSITE" id="PS51133">
    <property type="entry name" value="ZF_TFIIS_2"/>
    <property type="match status" value="1"/>
</dbReference>
<dbReference type="InterPro" id="IPR001529">
    <property type="entry name" value="Zn_ribbon_RPB9"/>
</dbReference>
<protein>
    <recommendedName>
        <fullName evidence="6">DNA-directed RNA polymerase subunit</fullName>
    </recommendedName>
</protein>
<evidence type="ECO:0000256" key="4">
    <source>
        <dbReference type="ARBA" id="ARBA00022833"/>
    </source>
</evidence>
<comment type="similarity">
    <text evidence="6 9">Belongs to the archaeal rpoM/eukaryotic RPA12/RPB9/RPC11 RNA polymerase family.</text>
</comment>
<dbReference type="eggNOG" id="KOG2691">
    <property type="taxonomic scope" value="Eukaryota"/>
</dbReference>
<dbReference type="SUPFAM" id="SSF57783">
    <property type="entry name" value="Zinc beta-ribbon"/>
    <property type="match status" value="2"/>
</dbReference>
<evidence type="ECO:0000256" key="1">
    <source>
        <dbReference type="ARBA" id="ARBA00004604"/>
    </source>
</evidence>
<dbReference type="PIRSF" id="PIRSF005586">
    <property type="entry name" value="RNApol_RpoM"/>
    <property type="match status" value="1"/>
</dbReference>
<sequence length="110" mass="12549">MTLNSNNMLYPAEDRSTSTLMYRCRNCDSTEEAESSRVYLHSNKQSMKDDVSRILSDVAMDPTLPRTHDQPCAKCGQAEAVFFQAQMRRATSGMQNFYVCCNCGERWSQT</sequence>
<dbReference type="FunCoup" id="A0A0D2US74">
    <property type="interactions" value="203"/>
</dbReference>
<evidence type="ECO:0000256" key="6">
    <source>
        <dbReference type="PIRNR" id="PIRNR005586"/>
    </source>
</evidence>
<dbReference type="GO" id="GO:0006367">
    <property type="term" value="P:transcription initiation at RNA polymerase II promoter"/>
    <property type="evidence" value="ECO:0007669"/>
    <property type="project" value="TreeGrafter"/>
</dbReference>
<evidence type="ECO:0000256" key="8">
    <source>
        <dbReference type="PROSITE-ProRule" id="PRU00472"/>
    </source>
</evidence>
<dbReference type="InterPro" id="IPR001222">
    <property type="entry name" value="Znf_TFIIS"/>
</dbReference>
<proteinExistence type="inferred from homology"/>
<keyword evidence="3 8" id="KW-0863">Zinc-finger</keyword>